<keyword evidence="1" id="KW-0813">Transport</keyword>
<evidence type="ECO:0000256" key="3">
    <source>
        <dbReference type="ARBA" id="ARBA00023157"/>
    </source>
</evidence>
<keyword evidence="3" id="KW-1015">Disulfide bond</keyword>
<organism evidence="6 7">
    <name type="scientific">Flavobacterium phragmitis</name>
    <dbReference type="NCBI Taxonomy" id="739143"/>
    <lineage>
        <taxon>Bacteria</taxon>
        <taxon>Pseudomonadati</taxon>
        <taxon>Bacteroidota</taxon>
        <taxon>Flavobacteriia</taxon>
        <taxon>Flavobacteriales</taxon>
        <taxon>Flavobacteriaceae</taxon>
        <taxon>Flavobacterium</taxon>
    </lineage>
</organism>
<dbReference type="InterPro" id="IPR036249">
    <property type="entry name" value="Thioredoxin-like_sf"/>
</dbReference>
<dbReference type="Proteomes" id="UP000199672">
    <property type="component" value="Unassembled WGS sequence"/>
</dbReference>
<dbReference type="PROSITE" id="PS51352">
    <property type="entry name" value="THIOREDOXIN_2"/>
    <property type="match status" value="1"/>
</dbReference>
<dbReference type="PROSITE" id="PS00194">
    <property type="entry name" value="THIOREDOXIN_1"/>
    <property type="match status" value="1"/>
</dbReference>
<dbReference type="OrthoDB" id="9811036at2"/>
<dbReference type="EMBL" id="FOMH01000001">
    <property type="protein sequence ID" value="SFC55011.1"/>
    <property type="molecule type" value="Genomic_DNA"/>
</dbReference>
<dbReference type="PANTHER" id="PTHR45663">
    <property type="entry name" value="GEO12009P1"/>
    <property type="match status" value="1"/>
</dbReference>
<dbReference type="STRING" id="739143.SAMN05216297_101223"/>
<evidence type="ECO:0000256" key="2">
    <source>
        <dbReference type="ARBA" id="ARBA00022982"/>
    </source>
</evidence>
<dbReference type="GO" id="GO:0015035">
    <property type="term" value="F:protein-disulfide reductase activity"/>
    <property type="evidence" value="ECO:0007669"/>
    <property type="project" value="TreeGrafter"/>
</dbReference>
<dbReference type="RefSeq" id="WP_091490114.1">
    <property type="nucleotide sequence ID" value="NZ_FOMH01000001.1"/>
</dbReference>
<keyword evidence="4" id="KW-0676">Redox-active center</keyword>
<dbReference type="Gene3D" id="3.40.30.10">
    <property type="entry name" value="Glutaredoxin"/>
    <property type="match status" value="1"/>
</dbReference>
<accession>A0A1I1K3C3</accession>
<protein>
    <submittedName>
        <fullName evidence="6">Thioredoxin</fullName>
    </submittedName>
</protein>
<dbReference type="InterPro" id="IPR013766">
    <property type="entry name" value="Thioredoxin_domain"/>
</dbReference>
<keyword evidence="2" id="KW-0249">Electron transport</keyword>
<evidence type="ECO:0000313" key="7">
    <source>
        <dbReference type="Proteomes" id="UP000199672"/>
    </source>
</evidence>
<evidence type="ECO:0000259" key="5">
    <source>
        <dbReference type="PROSITE" id="PS51352"/>
    </source>
</evidence>
<dbReference type="Pfam" id="PF00085">
    <property type="entry name" value="Thioredoxin"/>
    <property type="match status" value="1"/>
</dbReference>
<evidence type="ECO:0000256" key="1">
    <source>
        <dbReference type="ARBA" id="ARBA00022448"/>
    </source>
</evidence>
<proteinExistence type="predicted"/>
<dbReference type="InterPro" id="IPR017937">
    <property type="entry name" value="Thioredoxin_CS"/>
</dbReference>
<evidence type="ECO:0000256" key="4">
    <source>
        <dbReference type="ARBA" id="ARBA00023284"/>
    </source>
</evidence>
<gene>
    <name evidence="6" type="ORF">SAMN05216297_101223</name>
</gene>
<dbReference type="CDD" id="cd02947">
    <property type="entry name" value="TRX_family"/>
    <property type="match status" value="1"/>
</dbReference>
<keyword evidence="7" id="KW-1185">Reference proteome</keyword>
<sequence>MKKYIALIVFTFQISHANWLTSYEDAQKMALTTNRFIIIDFWATWCGPCLEMEKNVWNNEQLQETLQGFVKLKIDIDSNRELATKYGINGIPNILIIDANGKVIHNILGYQNTSNLKSEIEKFNLSTEFLSVDLINYFKAKNFSTTIKITQKYYDFSLLIDKNIKKKVFNICREYLNDYKITLDKKEIDYLKKSQKIELYKLYELAYNFEFNKLNKKISEFKTEEIDPINEYSYWFLKYLAVKGTSKTASDIEETLKNKGLESVINKGNELYSFYIK</sequence>
<dbReference type="AlphaFoldDB" id="A0A1I1K3C3"/>
<dbReference type="SUPFAM" id="SSF52833">
    <property type="entry name" value="Thioredoxin-like"/>
    <property type="match status" value="1"/>
</dbReference>
<feature type="domain" description="Thioredoxin" evidence="5">
    <location>
        <begin position="1"/>
        <end position="125"/>
    </location>
</feature>
<reference evidence="7" key="1">
    <citation type="submission" date="2016-10" db="EMBL/GenBank/DDBJ databases">
        <authorList>
            <person name="Varghese N."/>
            <person name="Submissions S."/>
        </authorList>
    </citation>
    <scope>NUCLEOTIDE SEQUENCE [LARGE SCALE GENOMIC DNA]</scope>
    <source>
        <strain evidence="7">CGMCC 1.10370</strain>
    </source>
</reference>
<evidence type="ECO:0000313" key="6">
    <source>
        <dbReference type="EMBL" id="SFC55011.1"/>
    </source>
</evidence>
<dbReference type="GO" id="GO:0005737">
    <property type="term" value="C:cytoplasm"/>
    <property type="evidence" value="ECO:0007669"/>
    <property type="project" value="TreeGrafter"/>
</dbReference>
<name>A0A1I1K3C3_9FLAO</name>
<dbReference type="PANTHER" id="PTHR45663:SF11">
    <property type="entry name" value="GEO12009P1"/>
    <property type="match status" value="1"/>
</dbReference>